<feature type="domain" description="DUF4124" evidence="3">
    <location>
        <begin position="28"/>
        <end position="60"/>
    </location>
</feature>
<sequence length="190" mass="20852">METVMVLGERVFCCLRACAIGVARVVILLLLSQALWAGEYYVCTDANGKKLFSQTPCPAGYPSSQSQHYDVPANTGVSLSPAAADAGERSISVDNQGLQEMTTNNRRIELQRKLAQAQQALTQLSQRQAEVLTPLEQTRDGIAGNNANNRRQQVKDQIIAKKAEFDDEREVLNNSIAAYRTELDQLSSGH</sequence>
<evidence type="ECO:0000256" key="1">
    <source>
        <dbReference type="SAM" id="Coils"/>
    </source>
</evidence>
<evidence type="ECO:0000256" key="2">
    <source>
        <dbReference type="SAM" id="Phobius"/>
    </source>
</evidence>
<dbReference type="InterPro" id="IPR025392">
    <property type="entry name" value="DUF4124"/>
</dbReference>
<dbReference type="Proteomes" id="UP001620597">
    <property type="component" value="Unassembled WGS sequence"/>
</dbReference>
<evidence type="ECO:0000313" key="4">
    <source>
        <dbReference type="EMBL" id="MFK4752025.1"/>
    </source>
</evidence>
<organism evidence="4 5">
    <name type="scientific">Oceanobacter antarcticus</name>
    <dbReference type="NCBI Taxonomy" id="3133425"/>
    <lineage>
        <taxon>Bacteria</taxon>
        <taxon>Pseudomonadati</taxon>
        <taxon>Pseudomonadota</taxon>
        <taxon>Gammaproteobacteria</taxon>
        <taxon>Oceanospirillales</taxon>
        <taxon>Oceanospirillaceae</taxon>
        <taxon>Oceanobacter</taxon>
    </lineage>
</organism>
<proteinExistence type="predicted"/>
<gene>
    <name evidence="4" type="ORF">WG929_06360</name>
</gene>
<dbReference type="RefSeq" id="WP_416205365.1">
    <property type="nucleotide sequence ID" value="NZ_JBBKTX010000006.1"/>
</dbReference>
<keyword evidence="2" id="KW-0472">Membrane</keyword>
<feature type="transmembrane region" description="Helical" evidence="2">
    <location>
        <begin position="12"/>
        <end position="36"/>
    </location>
</feature>
<protein>
    <submittedName>
        <fullName evidence="4">DUF4124 domain-containing protein</fullName>
    </submittedName>
</protein>
<dbReference type="Pfam" id="PF13511">
    <property type="entry name" value="DUF4124"/>
    <property type="match status" value="1"/>
</dbReference>
<keyword evidence="1" id="KW-0175">Coiled coil</keyword>
<reference evidence="4 5" key="1">
    <citation type="submission" date="2024-03" db="EMBL/GenBank/DDBJ databases">
        <title>High-quality draft genome sequence of Oceanobacter sp. wDCs-4.</title>
        <authorList>
            <person name="Dong C."/>
        </authorList>
    </citation>
    <scope>NUCLEOTIDE SEQUENCE [LARGE SCALE GENOMIC DNA]</scope>
    <source>
        <strain evidence="5">wDCs-4</strain>
    </source>
</reference>
<accession>A0ABW8NGG2</accession>
<feature type="coiled-coil region" evidence="1">
    <location>
        <begin position="98"/>
        <end position="127"/>
    </location>
</feature>
<comment type="caution">
    <text evidence="4">The sequence shown here is derived from an EMBL/GenBank/DDBJ whole genome shotgun (WGS) entry which is preliminary data.</text>
</comment>
<dbReference type="EMBL" id="JBBKTX010000006">
    <property type="protein sequence ID" value="MFK4752025.1"/>
    <property type="molecule type" value="Genomic_DNA"/>
</dbReference>
<evidence type="ECO:0000313" key="5">
    <source>
        <dbReference type="Proteomes" id="UP001620597"/>
    </source>
</evidence>
<evidence type="ECO:0000259" key="3">
    <source>
        <dbReference type="Pfam" id="PF13511"/>
    </source>
</evidence>
<name>A0ABW8NGG2_9GAMM</name>
<keyword evidence="2" id="KW-0812">Transmembrane</keyword>
<keyword evidence="5" id="KW-1185">Reference proteome</keyword>
<keyword evidence="2" id="KW-1133">Transmembrane helix</keyword>